<dbReference type="EMBL" id="LN997846">
    <property type="protein sequence ID" value="CUW33542.1"/>
    <property type="molecule type" value="Genomic_DNA"/>
</dbReference>
<gene>
    <name evidence="1" type="ORF">ABR2091_0104</name>
</gene>
<dbReference type="Proteomes" id="UP000066661">
    <property type="component" value="Chromosome I"/>
</dbReference>
<reference evidence="1 2" key="1">
    <citation type="submission" date="2015-12" db="EMBL/GenBank/DDBJ databases">
        <authorList>
            <person name="Wibberg D."/>
        </authorList>
    </citation>
    <scope>NUCLEOTIDE SEQUENCE [LARGE SCALE GENOMIC DNA]</scope>
    <source>
        <strain evidence="1">R2091</strain>
    </source>
</reference>
<name>A0A7U7KBB3_ACIBA</name>
<protein>
    <submittedName>
        <fullName evidence="1">Uncharacterized protein</fullName>
    </submittedName>
</protein>
<proteinExistence type="predicted"/>
<accession>A0A7U7KBB3</accession>
<evidence type="ECO:0000313" key="1">
    <source>
        <dbReference type="EMBL" id="CUW33542.1"/>
    </source>
</evidence>
<organism evidence="1 2">
    <name type="scientific">Acinetobacter baumannii</name>
    <dbReference type="NCBI Taxonomy" id="470"/>
    <lineage>
        <taxon>Bacteria</taxon>
        <taxon>Pseudomonadati</taxon>
        <taxon>Pseudomonadota</taxon>
        <taxon>Gammaproteobacteria</taxon>
        <taxon>Moraxellales</taxon>
        <taxon>Moraxellaceae</taxon>
        <taxon>Acinetobacter</taxon>
        <taxon>Acinetobacter calcoaceticus/baumannii complex</taxon>
    </lineage>
</organism>
<sequence length="137" mass="15484">MSLNQKNSQLYGKKNNLFKNLKLKLITLGVSLLVMTGCSHEYTIEPGSLPVAYVGKTYNQQLKITGGKVSEQHFELTSNISENQGVKITPVDDIDGYNHIKIEGIPKYKGKYKIVINTYFYGRGDDKLTKTYEFVVK</sequence>
<dbReference type="AlphaFoldDB" id="A0A7U7KBB3"/>
<evidence type="ECO:0000313" key="2">
    <source>
        <dbReference type="Proteomes" id="UP000066661"/>
    </source>
</evidence>